<dbReference type="InterPro" id="IPR019468">
    <property type="entry name" value="AdenyloSucc_lyase_C"/>
</dbReference>
<dbReference type="Gene3D" id="1.20.200.10">
    <property type="entry name" value="Fumarase/aspartase (Central domain)"/>
    <property type="match status" value="1"/>
</dbReference>
<evidence type="ECO:0000313" key="3">
    <source>
        <dbReference type="EMBL" id="SDK29789.1"/>
    </source>
</evidence>
<reference evidence="4" key="1">
    <citation type="submission" date="2016-10" db="EMBL/GenBank/DDBJ databases">
        <authorList>
            <person name="Varghese N."/>
            <person name="Submissions S."/>
        </authorList>
    </citation>
    <scope>NUCLEOTIDE SEQUENCE [LARGE SCALE GENOMIC DNA]</scope>
    <source>
        <strain evidence="4">CGMCC 1.10789</strain>
    </source>
</reference>
<protein>
    <submittedName>
        <fullName evidence="3">3-carboxy-cis,cis-muconate cycloisomerase</fullName>
    </submittedName>
</protein>
<dbReference type="STRING" id="990712.SAMN05216257_102248"/>
<dbReference type="AlphaFoldDB" id="A0A1G9AQZ7"/>
<dbReference type="CDD" id="cd01597">
    <property type="entry name" value="pCLME"/>
    <property type="match status" value="1"/>
</dbReference>
<dbReference type="GO" id="GO:0016853">
    <property type="term" value="F:isomerase activity"/>
    <property type="evidence" value="ECO:0007669"/>
    <property type="project" value="UniProtKB-KW"/>
</dbReference>
<comment type="similarity">
    <text evidence="1">Belongs to the class-II fumarase/aspartase family.</text>
</comment>
<keyword evidence="3" id="KW-0413">Isomerase</keyword>
<dbReference type="InterPro" id="IPR008948">
    <property type="entry name" value="L-Aspartase-like"/>
</dbReference>
<organism evidence="3 4">
    <name type="scientific">Meinhardsimonia xiamenensis</name>
    <dbReference type="NCBI Taxonomy" id="990712"/>
    <lineage>
        <taxon>Bacteria</taxon>
        <taxon>Pseudomonadati</taxon>
        <taxon>Pseudomonadota</taxon>
        <taxon>Alphaproteobacteria</taxon>
        <taxon>Rhodobacterales</taxon>
        <taxon>Paracoccaceae</taxon>
        <taxon>Meinhardsimonia</taxon>
    </lineage>
</organism>
<dbReference type="PRINTS" id="PR00149">
    <property type="entry name" value="FUMRATELYASE"/>
</dbReference>
<dbReference type="PANTHER" id="PTHR43172:SF2">
    <property type="entry name" value="ADENYLOSUCCINATE LYASE C-TERMINAL DOMAIN-CONTAINING PROTEIN"/>
    <property type="match status" value="1"/>
</dbReference>
<name>A0A1G9AQZ7_9RHOB</name>
<dbReference type="GO" id="GO:0016829">
    <property type="term" value="F:lyase activity"/>
    <property type="evidence" value="ECO:0007669"/>
    <property type="project" value="UniProtKB-ARBA"/>
</dbReference>
<dbReference type="PANTHER" id="PTHR43172">
    <property type="entry name" value="ADENYLOSUCCINATE LYASE"/>
    <property type="match status" value="1"/>
</dbReference>
<proteinExistence type="inferred from homology"/>
<feature type="domain" description="Adenylosuccinate lyase C-terminal" evidence="2">
    <location>
        <begin position="363"/>
        <end position="436"/>
    </location>
</feature>
<dbReference type="PROSITE" id="PS00163">
    <property type="entry name" value="FUMARATE_LYASES"/>
    <property type="match status" value="1"/>
</dbReference>
<dbReference type="Proteomes" id="UP000199328">
    <property type="component" value="Unassembled WGS sequence"/>
</dbReference>
<accession>A0A1G9AQZ7</accession>
<keyword evidence="4" id="KW-1185">Reference proteome</keyword>
<dbReference type="SUPFAM" id="SSF48557">
    <property type="entry name" value="L-aspartase-like"/>
    <property type="match status" value="1"/>
</dbReference>
<evidence type="ECO:0000313" key="4">
    <source>
        <dbReference type="Proteomes" id="UP000199328"/>
    </source>
</evidence>
<dbReference type="InterPro" id="IPR000362">
    <property type="entry name" value="Fumarate_lyase_fam"/>
</dbReference>
<evidence type="ECO:0000256" key="1">
    <source>
        <dbReference type="ARBA" id="ARBA00034772"/>
    </source>
</evidence>
<dbReference type="InterPro" id="IPR020557">
    <property type="entry name" value="Fumarate_lyase_CS"/>
</dbReference>
<dbReference type="InterPro" id="IPR022761">
    <property type="entry name" value="Fumarate_lyase_N"/>
</dbReference>
<sequence>MAGILYDSAIFRGLVTDAEAARLFTDSAEIRAMLVVEGALAKVQGELGLIPETSAETIHRASLEVEIDPAALAPETARSAVVVPALVAAFREAMAAPEHAQYVHWGATSQDIIDTALMLRLRQFLSLMEARLAACLKALGRLAGTHAELPMAARTYGQAATPTSFGATVAQWGRPLLRQHALLSALRADVLVVSLAGAAGTLSAMGPKGPEVRARLARALGLGDPGAPWHAERDRIARLSAWITATMGALGKMGEDLLLATQHGVGEIRLASAGGSSTMPQKQNPVLPSLLVALARHATALDATLQGAALHAQARDGSAWFCEWLALPQHCLGLARALAVAEELATTLSPDAEAMARHLDDGAGLIHAEALSFALAAHMPRPEAQAAVKRLCARVRETGTPLRRLARAEWPQIDLSAAFDPRANLGTAPQDARAFAEAVRRL</sequence>
<dbReference type="RefSeq" id="WP_092498884.1">
    <property type="nucleotide sequence ID" value="NZ_FNFV01000002.1"/>
</dbReference>
<dbReference type="SMART" id="SM00998">
    <property type="entry name" value="ADSL_C"/>
    <property type="match status" value="1"/>
</dbReference>
<evidence type="ECO:0000259" key="2">
    <source>
        <dbReference type="SMART" id="SM00998"/>
    </source>
</evidence>
<dbReference type="OrthoDB" id="9768878at2"/>
<dbReference type="EMBL" id="FNFV01000002">
    <property type="protein sequence ID" value="SDK29789.1"/>
    <property type="molecule type" value="Genomic_DNA"/>
</dbReference>
<dbReference type="Gene3D" id="1.10.40.30">
    <property type="entry name" value="Fumarase/aspartase (C-terminal domain)"/>
    <property type="match status" value="1"/>
</dbReference>
<dbReference type="Pfam" id="PF00206">
    <property type="entry name" value="Lyase_1"/>
    <property type="match status" value="1"/>
</dbReference>
<dbReference type="PRINTS" id="PR00145">
    <property type="entry name" value="ARGSUCLYASE"/>
</dbReference>
<gene>
    <name evidence="3" type="ORF">SAMN05216257_102248</name>
</gene>